<name>A0AAV4R0Q5_9ARAC</name>
<dbReference type="EMBL" id="BPLQ01006871">
    <property type="protein sequence ID" value="GIY25912.1"/>
    <property type="molecule type" value="Genomic_DNA"/>
</dbReference>
<keyword evidence="4" id="KW-1185">Reference proteome</keyword>
<protein>
    <submittedName>
        <fullName evidence="2">Uncharacterized protein</fullName>
    </submittedName>
</protein>
<feature type="compositionally biased region" description="Polar residues" evidence="1">
    <location>
        <begin position="39"/>
        <end position="49"/>
    </location>
</feature>
<evidence type="ECO:0000313" key="2">
    <source>
        <dbReference type="EMBL" id="GIY15493.1"/>
    </source>
</evidence>
<dbReference type="AlphaFoldDB" id="A0AAV4R0Q5"/>
<comment type="caution">
    <text evidence="2">The sequence shown here is derived from an EMBL/GenBank/DDBJ whole genome shotgun (WGS) entry which is preliminary data.</text>
</comment>
<evidence type="ECO:0000256" key="1">
    <source>
        <dbReference type="SAM" id="MobiDB-lite"/>
    </source>
</evidence>
<evidence type="ECO:0000313" key="4">
    <source>
        <dbReference type="Proteomes" id="UP001054837"/>
    </source>
</evidence>
<dbReference type="Proteomes" id="UP001054837">
    <property type="component" value="Unassembled WGS sequence"/>
</dbReference>
<evidence type="ECO:0000313" key="3">
    <source>
        <dbReference type="EMBL" id="GIY25912.1"/>
    </source>
</evidence>
<dbReference type="EMBL" id="BPLQ01005532">
    <property type="protein sequence ID" value="GIY15493.1"/>
    <property type="molecule type" value="Genomic_DNA"/>
</dbReference>
<accession>A0AAV4R0Q5</accession>
<proteinExistence type="predicted"/>
<organism evidence="2 4">
    <name type="scientific">Caerostris darwini</name>
    <dbReference type="NCBI Taxonomy" id="1538125"/>
    <lineage>
        <taxon>Eukaryota</taxon>
        <taxon>Metazoa</taxon>
        <taxon>Ecdysozoa</taxon>
        <taxon>Arthropoda</taxon>
        <taxon>Chelicerata</taxon>
        <taxon>Arachnida</taxon>
        <taxon>Araneae</taxon>
        <taxon>Araneomorphae</taxon>
        <taxon>Entelegynae</taxon>
        <taxon>Araneoidea</taxon>
        <taxon>Araneidae</taxon>
        <taxon>Caerostris</taxon>
    </lineage>
</organism>
<gene>
    <name evidence="3" type="ORF">CDAR_622071</name>
    <name evidence="2" type="ORF">CDAR_7461</name>
</gene>
<feature type="region of interest" description="Disordered" evidence="1">
    <location>
        <begin position="25"/>
        <end position="49"/>
    </location>
</feature>
<sequence length="154" mass="16991">MIQSEIGISLASSIRINSDVRFNSLGSDPRRTAQERTFPPQSALSSETATQITRATPAGTLCQRNFPMSPILGEDIAWRNNASALTFEATPFRIRPVGSSSSKRAFALLRHASSGLHASPFCRFWRNWRKSLSRICHLSCIEGDVSGKQVVLEI</sequence>
<reference evidence="2 4" key="1">
    <citation type="submission" date="2021-06" db="EMBL/GenBank/DDBJ databases">
        <title>Caerostris darwini draft genome.</title>
        <authorList>
            <person name="Kono N."/>
            <person name="Arakawa K."/>
        </authorList>
    </citation>
    <scope>NUCLEOTIDE SEQUENCE [LARGE SCALE GENOMIC DNA]</scope>
</reference>